<proteinExistence type="predicted"/>
<organism evidence="1 2">
    <name type="scientific">Paenibacillus jilunlii</name>
    <dbReference type="NCBI Taxonomy" id="682956"/>
    <lineage>
        <taxon>Bacteria</taxon>
        <taxon>Bacillati</taxon>
        <taxon>Bacillota</taxon>
        <taxon>Bacilli</taxon>
        <taxon>Bacillales</taxon>
        <taxon>Paenibacillaceae</taxon>
        <taxon>Paenibacillus</taxon>
    </lineage>
</organism>
<dbReference type="AlphaFoldDB" id="A0A1G9WIP1"/>
<evidence type="ECO:0000313" key="2">
    <source>
        <dbReference type="Proteomes" id="UP000182783"/>
    </source>
</evidence>
<accession>A0A1G9WIP1</accession>
<evidence type="ECO:0000313" key="1">
    <source>
        <dbReference type="EMBL" id="SDM84329.1"/>
    </source>
</evidence>
<dbReference type="RefSeq" id="WP_143013547.1">
    <property type="nucleotide sequence ID" value="NZ_CP048429.1"/>
</dbReference>
<protein>
    <submittedName>
        <fullName evidence="1">Uncharacterized protein</fullName>
    </submittedName>
</protein>
<sequence length="113" mass="12901">MALEHEYYLIPITIDVERFWMNRENNHKVIDSMVIHDDIIMYISDTLKWIPSRNPALHETPVCAGINYHGVTLFEKKSAGTLKSIFSSWRNLLLNSPLVLELTGEFVVVEGGG</sequence>
<dbReference type="EMBL" id="FNGM01000019">
    <property type="protein sequence ID" value="SDM84329.1"/>
    <property type="molecule type" value="Genomic_DNA"/>
</dbReference>
<gene>
    <name evidence="1" type="ORF">SAMN05216191_11988</name>
</gene>
<dbReference type="Proteomes" id="UP000182783">
    <property type="component" value="Unassembled WGS sequence"/>
</dbReference>
<reference evidence="1 2" key="1">
    <citation type="submission" date="2016-10" db="EMBL/GenBank/DDBJ databases">
        <authorList>
            <person name="de Groot N.N."/>
        </authorList>
    </citation>
    <scope>NUCLEOTIDE SEQUENCE [LARGE SCALE GENOMIC DNA]</scope>
    <source>
        <strain evidence="1 2">CGMCC 1.10239</strain>
    </source>
</reference>
<name>A0A1G9WIP1_9BACL</name>
<dbReference type="OrthoDB" id="2086109at2"/>